<name>A0A419PTL4_CLOSI</name>
<sequence length="197" mass="21616">MKAFDEARCVSSDVVELVPLKNKSDHDVETSWSSAQIIIAQIIVNRDEGNSELNNLFEKHVPLWGIVFGPLSLEHMFGDLLLEWAGLVVSGAVRSPNGQNVFIGKAALITEIYSTKMRLKFFGSAASCSSTRTEFGETDRACQNNHQRCTRYINAPNEVKSICTALHIYSVSGNNFLEILTRSGCTIGNRQSASTGS</sequence>
<evidence type="ECO:0000313" key="1">
    <source>
        <dbReference type="EMBL" id="KAG5441427.1"/>
    </source>
</evidence>
<reference evidence="1 2" key="1">
    <citation type="journal article" date="2018" name="Biotechnol. Adv.">
        <title>Improved genomic resources and new bioinformatic workflow for the carcinogenic parasite Clonorchis sinensis: Biotechnological implications.</title>
        <authorList>
            <person name="Wang D."/>
            <person name="Korhonen P.K."/>
            <person name="Gasser R.B."/>
            <person name="Young N.D."/>
        </authorList>
    </citation>
    <scope>NUCLEOTIDE SEQUENCE [LARGE SCALE GENOMIC DNA]</scope>
    <source>
        <strain evidence="1">Cs-k2</strain>
    </source>
</reference>
<keyword evidence="2" id="KW-1185">Reference proteome</keyword>
<comment type="caution">
    <text evidence="1">The sequence shown here is derived from an EMBL/GenBank/DDBJ whole genome shotgun (WGS) entry which is preliminary data.</text>
</comment>
<dbReference type="AlphaFoldDB" id="A0A419PTL4"/>
<dbReference type="Proteomes" id="UP000286415">
    <property type="component" value="Unassembled WGS sequence"/>
</dbReference>
<evidence type="ECO:0000313" key="2">
    <source>
        <dbReference type="Proteomes" id="UP000286415"/>
    </source>
</evidence>
<reference evidence="1 2" key="2">
    <citation type="journal article" date="2021" name="Genomics">
        <title>High-quality reference genome for Clonorchis sinensis.</title>
        <authorList>
            <person name="Young N.D."/>
            <person name="Stroehlein A.J."/>
            <person name="Kinkar L."/>
            <person name="Wang T."/>
            <person name="Sohn W.M."/>
            <person name="Chang B.C.H."/>
            <person name="Kaur P."/>
            <person name="Weisz D."/>
            <person name="Dudchenko O."/>
            <person name="Aiden E.L."/>
            <person name="Korhonen P.K."/>
            <person name="Gasser R.B."/>
        </authorList>
    </citation>
    <scope>NUCLEOTIDE SEQUENCE [LARGE SCALE GENOMIC DNA]</scope>
    <source>
        <strain evidence="1">Cs-k2</strain>
    </source>
</reference>
<organism evidence="1 2">
    <name type="scientific">Clonorchis sinensis</name>
    <name type="common">Chinese liver fluke</name>
    <dbReference type="NCBI Taxonomy" id="79923"/>
    <lineage>
        <taxon>Eukaryota</taxon>
        <taxon>Metazoa</taxon>
        <taxon>Spiralia</taxon>
        <taxon>Lophotrochozoa</taxon>
        <taxon>Platyhelminthes</taxon>
        <taxon>Trematoda</taxon>
        <taxon>Digenea</taxon>
        <taxon>Opisthorchiida</taxon>
        <taxon>Opisthorchiata</taxon>
        <taxon>Opisthorchiidae</taxon>
        <taxon>Clonorchis</taxon>
    </lineage>
</organism>
<dbReference type="InParanoid" id="A0A419PTL4"/>
<proteinExistence type="predicted"/>
<gene>
    <name evidence="1" type="ORF">CSKR_107667</name>
</gene>
<protein>
    <submittedName>
        <fullName evidence="1">Uncharacterized protein</fullName>
    </submittedName>
</protein>
<accession>A0A419PTL4</accession>
<dbReference type="EMBL" id="NIRI02000077">
    <property type="protein sequence ID" value="KAG5441427.1"/>
    <property type="molecule type" value="Genomic_DNA"/>
</dbReference>